<dbReference type="Proteomes" id="UP000682733">
    <property type="component" value="Unassembled WGS sequence"/>
</dbReference>
<evidence type="ECO:0000259" key="1">
    <source>
        <dbReference type="PROSITE" id="PS50011"/>
    </source>
</evidence>
<name>A0A8S2YA57_9BILA</name>
<dbReference type="PROSITE" id="PS50011">
    <property type="entry name" value="PROTEIN_KINASE_DOM"/>
    <property type="match status" value="1"/>
</dbReference>
<sequence>MAGATLTSGKVSIEDNLLNIPRPDLERPAVAFKKKRFEEDYDILERIAHGPISSVYRVIERRTAKEYVAKIIHNPTHFDWLRREMNILSNIHDSNVPRLHDAY</sequence>
<dbReference type="GO" id="GO:0004672">
    <property type="term" value="F:protein kinase activity"/>
    <property type="evidence" value="ECO:0007669"/>
    <property type="project" value="InterPro"/>
</dbReference>
<gene>
    <name evidence="2" type="ORF">TMI583_LOCUS49270</name>
</gene>
<feature type="non-terminal residue" evidence="2">
    <location>
        <position position="1"/>
    </location>
</feature>
<protein>
    <recommendedName>
        <fullName evidence="1">Protein kinase domain-containing protein</fullName>
    </recommendedName>
</protein>
<dbReference type="Gene3D" id="3.30.200.20">
    <property type="entry name" value="Phosphorylase Kinase, domain 1"/>
    <property type="match status" value="1"/>
</dbReference>
<dbReference type="InterPro" id="IPR000719">
    <property type="entry name" value="Prot_kinase_dom"/>
</dbReference>
<reference evidence="2" key="1">
    <citation type="submission" date="2021-02" db="EMBL/GenBank/DDBJ databases">
        <authorList>
            <person name="Nowell W R."/>
        </authorList>
    </citation>
    <scope>NUCLEOTIDE SEQUENCE</scope>
</reference>
<proteinExistence type="predicted"/>
<feature type="non-terminal residue" evidence="2">
    <location>
        <position position="103"/>
    </location>
</feature>
<evidence type="ECO:0000313" key="3">
    <source>
        <dbReference type="Proteomes" id="UP000682733"/>
    </source>
</evidence>
<comment type="caution">
    <text evidence="2">The sequence shown here is derived from an EMBL/GenBank/DDBJ whole genome shotgun (WGS) entry which is preliminary data.</text>
</comment>
<organism evidence="2 3">
    <name type="scientific">Didymodactylos carnosus</name>
    <dbReference type="NCBI Taxonomy" id="1234261"/>
    <lineage>
        <taxon>Eukaryota</taxon>
        <taxon>Metazoa</taxon>
        <taxon>Spiralia</taxon>
        <taxon>Gnathifera</taxon>
        <taxon>Rotifera</taxon>
        <taxon>Eurotatoria</taxon>
        <taxon>Bdelloidea</taxon>
        <taxon>Philodinida</taxon>
        <taxon>Philodinidae</taxon>
        <taxon>Didymodactylos</taxon>
    </lineage>
</organism>
<dbReference type="AlphaFoldDB" id="A0A8S2YA57"/>
<dbReference type="SUPFAM" id="SSF56112">
    <property type="entry name" value="Protein kinase-like (PK-like)"/>
    <property type="match status" value="1"/>
</dbReference>
<dbReference type="InterPro" id="IPR011009">
    <property type="entry name" value="Kinase-like_dom_sf"/>
</dbReference>
<feature type="domain" description="Protein kinase" evidence="1">
    <location>
        <begin position="41"/>
        <end position="103"/>
    </location>
</feature>
<accession>A0A8S2YA57</accession>
<dbReference type="EMBL" id="CAJOBA010106267">
    <property type="protein sequence ID" value="CAF4538397.1"/>
    <property type="molecule type" value="Genomic_DNA"/>
</dbReference>
<dbReference type="GO" id="GO:0005524">
    <property type="term" value="F:ATP binding"/>
    <property type="evidence" value="ECO:0007669"/>
    <property type="project" value="InterPro"/>
</dbReference>
<evidence type="ECO:0000313" key="2">
    <source>
        <dbReference type="EMBL" id="CAF4538397.1"/>
    </source>
</evidence>